<evidence type="ECO:0000313" key="2">
    <source>
        <dbReference type="Proteomes" id="UP001597046"/>
    </source>
</evidence>
<comment type="caution">
    <text evidence="1">The sequence shown here is derived from an EMBL/GenBank/DDBJ whole genome shotgun (WGS) entry which is preliminary data.</text>
</comment>
<keyword evidence="2" id="KW-1185">Reference proteome</keyword>
<accession>A0ABW3MWY5</accession>
<reference evidence="2" key="1">
    <citation type="journal article" date="2019" name="Int. J. Syst. Evol. Microbiol.">
        <title>The Global Catalogue of Microorganisms (GCM) 10K type strain sequencing project: providing services to taxonomists for standard genome sequencing and annotation.</title>
        <authorList>
            <consortium name="The Broad Institute Genomics Platform"/>
            <consortium name="The Broad Institute Genome Sequencing Center for Infectious Disease"/>
            <person name="Wu L."/>
            <person name="Ma J."/>
        </authorList>
    </citation>
    <scope>NUCLEOTIDE SEQUENCE [LARGE SCALE GENOMIC DNA]</scope>
    <source>
        <strain evidence="2">CCUG 57508</strain>
    </source>
</reference>
<dbReference type="RefSeq" id="WP_386052635.1">
    <property type="nucleotide sequence ID" value="NZ_JBHTKH010000005.1"/>
</dbReference>
<dbReference type="EMBL" id="JBHTKH010000005">
    <property type="protein sequence ID" value="MFD1054732.1"/>
    <property type="molecule type" value="Genomic_DNA"/>
</dbReference>
<organism evidence="1 2">
    <name type="scientific">Terrabacter terrigena</name>
    <dbReference type="NCBI Taxonomy" id="574718"/>
    <lineage>
        <taxon>Bacteria</taxon>
        <taxon>Bacillati</taxon>
        <taxon>Actinomycetota</taxon>
        <taxon>Actinomycetes</taxon>
        <taxon>Micrococcales</taxon>
        <taxon>Intrasporangiaceae</taxon>
        <taxon>Terrabacter</taxon>
    </lineage>
</organism>
<gene>
    <name evidence="1" type="ORF">ACFQ2V_10485</name>
</gene>
<proteinExistence type="predicted"/>
<sequence>MSSPLRAALRSRLTIAMRERDRAVTAALRNAVAAIENAEAVPVADGPMVGGSADIAGAALGVGATEAARLVLDPAAERHVVASELAALLEAEGAYAAAGDPERAATAAAGAEALRDVLTELADPS</sequence>
<evidence type="ECO:0008006" key="3">
    <source>
        <dbReference type="Google" id="ProtNLM"/>
    </source>
</evidence>
<dbReference type="InterPro" id="IPR042184">
    <property type="entry name" value="YqeY/Aim41_N"/>
</dbReference>
<dbReference type="Gene3D" id="1.10.1510.10">
    <property type="entry name" value="Uncharacterised protein YqeY/AIM41 PF09424, N-terminal domain"/>
    <property type="match status" value="1"/>
</dbReference>
<dbReference type="Proteomes" id="UP001597046">
    <property type="component" value="Unassembled WGS sequence"/>
</dbReference>
<name>A0ABW3MWY5_9MICO</name>
<protein>
    <recommendedName>
        <fullName evidence="3">Glutamyl-tRNA amidotransferase</fullName>
    </recommendedName>
</protein>
<evidence type="ECO:0000313" key="1">
    <source>
        <dbReference type="EMBL" id="MFD1054732.1"/>
    </source>
</evidence>